<keyword evidence="6 12" id="KW-0479">Metal-binding</keyword>
<dbReference type="AlphaFoldDB" id="A0A378NVP2"/>
<feature type="transmembrane region" description="Helical" evidence="12">
    <location>
        <begin position="30"/>
        <end position="46"/>
    </location>
</feature>
<feature type="binding site" evidence="12">
    <location>
        <position position="204"/>
    </location>
    <ligand>
        <name>Zn(2+)</name>
        <dbReference type="ChEBI" id="CHEBI:29105"/>
        <note>catalytic</note>
    </ligand>
</feature>
<dbReference type="EC" id="3.4.24.-" evidence="12"/>
<evidence type="ECO:0000313" key="15">
    <source>
        <dbReference type="Proteomes" id="UP000255234"/>
    </source>
</evidence>
<dbReference type="RefSeq" id="WP_018999856.1">
    <property type="nucleotide sequence ID" value="NZ_UGPP01000001.1"/>
</dbReference>
<dbReference type="PANTHER" id="PTHR43221:SF1">
    <property type="entry name" value="PROTEASE HTPX"/>
    <property type="match status" value="1"/>
</dbReference>
<dbReference type="InterPro" id="IPR050083">
    <property type="entry name" value="HtpX_protease"/>
</dbReference>
<reference evidence="14 15" key="1">
    <citation type="submission" date="2018-06" db="EMBL/GenBank/DDBJ databases">
        <authorList>
            <consortium name="Pathogen Informatics"/>
            <person name="Doyle S."/>
        </authorList>
    </citation>
    <scope>NUCLEOTIDE SEQUENCE [LARGE SCALE GENOMIC DNA]</scope>
    <source>
        <strain evidence="14 15">NCTC10571</strain>
    </source>
</reference>
<organism evidence="14 15">
    <name type="scientific">Megamonas hypermegale</name>
    <dbReference type="NCBI Taxonomy" id="158847"/>
    <lineage>
        <taxon>Bacteria</taxon>
        <taxon>Bacillati</taxon>
        <taxon>Bacillota</taxon>
        <taxon>Negativicutes</taxon>
        <taxon>Selenomonadales</taxon>
        <taxon>Selenomonadaceae</taxon>
        <taxon>Megamonas</taxon>
    </lineage>
</organism>
<keyword evidence="7 12" id="KW-0378">Hydrolase</keyword>
<keyword evidence="3 12" id="KW-1003">Cell membrane</keyword>
<accession>A0A378NVP2</accession>
<evidence type="ECO:0000259" key="13">
    <source>
        <dbReference type="Pfam" id="PF01435"/>
    </source>
</evidence>
<proteinExistence type="inferred from homology"/>
<dbReference type="NCBIfam" id="NF002826">
    <property type="entry name" value="PRK03001.1"/>
    <property type="match status" value="1"/>
</dbReference>
<evidence type="ECO:0000256" key="12">
    <source>
        <dbReference type="HAMAP-Rule" id="MF_00188"/>
    </source>
</evidence>
<evidence type="ECO:0000256" key="10">
    <source>
        <dbReference type="ARBA" id="ARBA00023049"/>
    </source>
</evidence>
<feature type="transmembrane region" description="Helical" evidence="12">
    <location>
        <begin position="179"/>
        <end position="199"/>
    </location>
</feature>
<keyword evidence="8 12" id="KW-0862">Zinc</keyword>
<dbReference type="Pfam" id="PF01435">
    <property type="entry name" value="Peptidase_M48"/>
    <property type="match status" value="1"/>
</dbReference>
<feature type="binding site" evidence="12">
    <location>
        <position position="130"/>
    </location>
    <ligand>
        <name>Zn(2+)</name>
        <dbReference type="ChEBI" id="CHEBI:29105"/>
        <note>catalytic</note>
    </ligand>
</feature>
<keyword evidence="5 12" id="KW-0812">Transmembrane</keyword>
<protein>
    <recommendedName>
        <fullName evidence="12">Protease HtpX homolog</fullName>
        <ecNumber evidence="12">3.4.24.-</ecNumber>
    </recommendedName>
</protein>
<evidence type="ECO:0000256" key="4">
    <source>
        <dbReference type="ARBA" id="ARBA00022670"/>
    </source>
</evidence>
<name>A0A378NVP2_9FIRM</name>
<dbReference type="EMBL" id="UGPP01000001">
    <property type="protein sequence ID" value="STY70038.1"/>
    <property type="molecule type" value="Genomic_DNA"/>
</dbReference>
<sequence>MNMLKTTLLMAALTGILIAIGGAIGGSTGAVVMFVISLGLNFYTYWNSDTMCLRAYNARVITREEAPNLYDLVERLAERAQLPMPRVAIIEADEPNAFATGRNPEHAAVAVTTGIMRALTYEELAGVISHELAHVKHRDTLIGTIAASIAGVISMIANIAQFAAIFGSNNDDEEGSNPLVLMATAIIAPIAAAVIQMAISRTREYDADAEGGRICGNPLYLANALEKIEHYAKYGEIPNAKPETSHMFIINPLAGKGKSIANLFSTHPLTEDRIAKLHEQASQQGITTV</sequence>
<dbReference type="Proteomes" id="UP000255234">
    <property type="component" value="Unassembled WGS sequence"/>
</dbReference>
<evidence type="ECO:0000256" key="11">
    <source>
        <dbReference type="ARBA" id="ARBA00023136"/>
    </source>
</evidence>
<dbReference type="InterPro" id="IPR001915">
    <property type="entry name" value="Peptidase_M48"/>
</dbReference>
<feature type="active site" evidence="12">
    <location>
        <position position="131"/>
    </location>
</feature>
<comment type="subcellular location">
    <subcellularLocation>
        <location evidence="1 12">Cell membrane</location>
        <topology evidence="1 12">Multi-pass membrane protein</topology>
    </subcellularLocation>
</comment>
<dbReference type="GO" id="GO:0008270">
    <property type="term" value="F:zinc ion binding"/>
    <property type="evidence" value="ECO:0007669"/>
    <property type="project" value="UniProtKB-UniRule"/>
</dbReference>
<feature type="transmembrane region" description="Helical" evidence="12">
    <location>
        <begin position="7"/>
        <end position="24"/>
    </location>
</feature>
<dbReference type="GO" id="GO:0006508">
    <property type="term" value="P:proteolysis"/>
    <property type="evidence" value="ECO:0007669"/>
    <property type="project" value="UniProtKB-KW"/>
</dbReference>
<evidence type="ECO:0000256" key="2">
    <source>
        <dbReference type="ARBA" id="ARBA00009779"/>
    </source>
</evidence>
<keyword evidence="10 12" id="KW-0482">Metalloprotease</keyword>
<evidence type="ECO:0000256" key="9">
    <source>
        <dbReference type="ARBA" id="ARBA00022989"/>
    </source>
</evidence>
<evidence type="ECO:0000256" key="5">
    <source>
        <dbReference type="ARBA" id="ARBA00022692"/>
    </source>
</evidence>
<keyword evidence="11 12" id="KW-0472">Membrane</keyword>
<evidence type="ECO:0000256" key="6">
    <source>
        <dbReference type="ARBA" id="ARBA00022723"/>
    </source>
</evidence>
<dbReference type="PANTHER" id="PTHR43221">
    <property type="entry name" value="PROTEASE HTPX"/>
    <property type="match status" value="1"/>
</dbReference>
<evidence type="ECO:0000256" key="8">
    <source>
        <dbReference type="ARBA" id="ARBA00022833"/>
    </source>
</evidence>
<keyword evidence="4 12" id="KW-0645">Protease</keyword>
<evidence type="ECO:0000313" key="14">
    <source>
        <dbReference type="EMBL" id="STY70038.1"/>
    </source>
</evidence>
<dbReference type="GO" id="GO:0005886">
    <property type="term" value="C:plasma membrane"/>
    <property type="evidence" value="ECO:0007669"/>
    <property type="project" value="UniProtKB-SubCell"/>
</dbReference>
<dbReference type="CDD" id="cd07336">
    <property type="entry name" value="M48B_HtpX_like"/>
    <property type="match status" value="1"/>
</dbReference>
<evidence type="ECO:0000256" key="7">
    <source>
        <dbReference type="ARBA" id="ARBA00022801"/>
    </source>
</evidence>
<dbReference type="GO" id="GO:0004222">
    <property type="term" value="F:metalloendopeptidase activity"/>
    <property type="evidence" value="ECO:0007669"/>
    <property type="project" value="UniProtKB-UniRule"/>
</dbReference>
<feature type="transmembrane region" description="Helical" evidence="12">
    <location>
        <begin position="141"/>
        <end position="167"/>
    </location>
</feature>
<gene>
    <name evidence="12 14" type="primary">htpX</name>
    <name evidence="14" type="ORF">NCTC10571_00128</name>
</gene>
<feature type="domain" description="Peptidase M48" evidence="13">
    <location>
        <begin position="65"/>
        <end position="279"/>
    </location>
</feature>
<comment type="similarity">
    <text evidence="2 12">Belongs to the peptidase M48B family.</text>
</comment>
<feature type="binding site" evidence="12">
    <location>
        <position position="134"/>
    </location>
    <ligand>
        <name>Zn(2+)</name>
        <dbReference type="ChEBI" id="CHEBI:29105"/>
        <note>catalytic</note>
    </ligand>
</feature>
<comment type="cofactor">
    <cofactor evidence="12">
        <name>Zn(2+)</name>
        <dbReference type="ChEBI" id="CHEBI:29105"/>
    </cofactor>
    <text evidence="12">Binds 1 zinc ion per subunit.</text>
</comment>
<dbReference type="HAMAP" id="MF_00188">
    <property type="entry name" value="Pept_M48_protease_HtpX"/>
    <property type="match status" value="1"/>
</dbReference>
<dbReference type="Gene3D" id="3.30.2010.10">
    <property type="entry name" value="Metalloproteases ('zincins'), catalytic domain"/>
    <property type="match status" value="1"/>
</dbReference>
<evidence type="ECO:0000256" key="1">
    <source>
        <dbReference type="ARBA" id="ARBA00004651"/>
    </source>
</evidence>
<evidence type="ECO:0000256" key="3">
    <source>
        <dbReference type="ARBA" id="ARBA00022475"/>
    </source>
</evidence>
<keyword evidence="9 12" id="KW-1133">Transmembrane helix</keyword>
<dbReference type="InterPro" id="IPR022919">
    <property type="entry name" value="Pept_M48_protease_HtpX"/>
</dbReference>